<protein>
    <submittedName>
        <fullName evidence="2">Uncharacterized protein</fullName>
    </submittedName>
</protein>
<dbReference type="AlphaFoldDB" id="A0ABD0LZV0"/>
<dbReference type="Proteomes" id="UP001519460">
    <property type="component" value="Unassembled WGS sequence"/>
</dbReference>
<accession>A0ABD0LZV0</accession>
<evidence type="ECO:0000313" key="3">
    <source>
        <dbReference type="Proteomes" id="UP001519460"/>
    </source>
</evidence>
<feature type="region of interest" description="Disordered" evidence="1">
    <location>
        <begin position="1"/>
        <end position="28"/>
    </location>
</feature>
<organism evidence="2 3">
    <name type="scientific">Batillaria attramentaria</name>
    <dbReference type="NCBI Taxonomy" id="370345"/>
    <lineage>
        <taxon>Eukaryota</taxon>
        <taxon>Metazoa</taxon>
        <taxon>Spiralia</taxon>
        <taxon>Lophotrochozoa</taxon>
        <taxon>Mollusca</taxon>
        <taxon>Gastropoda</taxon>
        <taxon>Caenogastropoda</taxon>
        <taxon>Sorbeoconcha</taxon>
        <taxon>Cerithioidea</taxon>
        <taxon>Batillariidae</taxon>
        <taxon>Batillaria</taxon>
    </lineage>
</organism>
<dbReference type="EMBL" id="JACVVK020000012">
    <property type="protein sequence ID" value="KAK7505045.1"/>
    <property type="molecule type" value="Genomic_DNA"/>
</dbReference>
<gene>
    <name evidence="2" type="ORF">BaRGS_00003615</name>
</gene>
<name>A0ABD0LZV0_9CAEN</name>
<evidence type="ECO:0000256" key="1">
    <source>
        <dbReference type="SAM" id="MobiDB-lite"/>
    </source>
</evidence>
<reference evidence="2 3" key="1">
    <citation type="journal article" date="2023" name="Sci. Data">
        <title>Genome assembly of the Korean intertidal mud-creeper Batillaria attramentaria.</title>
        <authorList>
            <person name="Patra A.K."/>
            <person name="Ho P.T."/>
            <person name="Jun S."/>
            <person name="Lee S.J."/>
            <person name="Kim Y."/>
            <person name="Won Y.J."/>
        </authorList>
    </citation>
    <scope>NUCLEOTIDE SEQUENCE [LARGE SCALE GENOMIC DNA]</scope>
    <source>
        <strain evidence="2">Wonlab-2016</strain>
    </source>
</reference>
<comment type="caution">
    <text evidence="2">The sequence shown here is derived from an EMBL/GenBank/DDBJ whole genome shotgun (WGS) entry which is preliminary data.</text>
</comment>
<evidence type="ECO:0000313" key="2">
    <source>
        <dbReference type="EMBL" id="KAK7505045.1"/>
    </source>
</evidence>
<proteinExistence type="predicted"/>
<feature type="compositionally biased region" description="Basic and acidic residues" evidence="1">
    <location>
        <begin position="8"/>
        <end position="20"/>
    </location>
</feature>
<sequence>MTFFATSGKEENTGKTKEETQQETAKNLQMLGSKSVTRDWLRRGFLNSMMRIFGTYKFSGIFPRLNEIIPFYEESWHSGCRYYF</sequence>
<keyword evidence="3" id="KW-1185">Reference proteome</keyword>